<dbReference type="PANTHER" id="PTHR43193:SF2">
    <property type="entry name" value="POLYFERREDOXIN PROTEIN FWDF"/>
    <property type="match status" value="1"/>
</dbReference>
<dbReference type="Proteomes" id="UP000095766">
    <property type="component" value="Unassembled WGS sequence"/>
</dbReference>
<protein>
    <submittedName>
        <fullName evidence="5">(4Fe-4S)-binding protein</fullName>
    </submittedName>
    <submittedName>
        <fullName evidence="6">4Fe-4S dicluster domain-containing protein</fullName>
    </submittedName>
</protein>
<reference evidence="5 7" key="1">
    <citation type="submission" date="2015-09" db="EMBL/GenBank/DDBJ databases">
        <authorList>
            <consortium name="Pathogen Informatics"/>
        </authorList>
    </citation>
    <scope>NUCLEOTIDE SEQUENCE [LARGE SCALE GENOMIC DNA]</scope>
    <source>
        <strain evidence="5 7">2789STDY5834898</strain>
    </source>
</reference>
<dbReference type="EMBL" id="CZAO01000017">
    <property type="protein sequence ID" value="CUQ13314.1"/>
    <property type="molecule type" value="Genomic_DNA"/>
</dbReference>
<evidence type="ECO:0000259" key="4">
    <source>
        <dbReference type="PROSITE" id="PS51379"/>
    </source>
</evidence>
<dbReference type="SUPFAM" id="SSF54862">
    <property type="entry name" value="4Fe-4S ferredoxins"/>
    <property type="match status" value="1"/>
</dbReference>
<dbReference type="InterPro" id="IPR052977">
    <property type="entry name" value="Polyferredoxin-like_ET"/>
</dbReference>
<dbReference type="InterPro" id="IPR017896">
    <property type="entry name" value="4Fe4S_Fe-S-bd"/>
</dbReference>
<feature type="domain" description="4Fe-4S ferredoxin-type" evidence="4">
    <location>
        <begin position="1"/>
        <end position="30"/>
    </location>
</feature>
<evidence type="ECO:0000313" key="6">
    <source>
        <dbReference type="EMBL" id="KAB4169793.1"/>
    </source>
</evidence>
<accession>A0A174TSV5</accession>
<reference evidence="6 8" key="2">
    <citation type="journal article" date="2019" name="Nat. Med.">
        <title>A library of human gut bacterial isolates paired with longitudinal multiomics data enables mechanistic microbiome research.</title>
        <authorList>
            <person name="Poyet M."/>
            <person name="Groussin M."/>
            <person name="Gibbons S.M."/>
            <person name="Avila-Pacheco J."/>
            <person name="Jiang X."/>
            <person name="Kearney S.M."/>
            <person name="Perrotta A.R."/>
            <person name="Berdy B."/>
            <person name="Zhao S."/>
            <person name="Lieberman T.D."/>
            <person name="Swanson P.K."/>
            <person name="Smith M."/>
            <person name="Roesemann S."/>
            <person name="Alexander J.E."/>
            <person name="Rich S.A."/>
            <person name="Livny J."/>
            <person name="Vlamakis H."/>
            <person name="Clish C."/>
            <person name="Bullock K."/>
            <person name="Deik A."/>
            <person name="Scott J."/>
            <person name="Pierce K.A."/>
            <person name="Xavier R.J."/>
            <person name="Alm E.J."/>
        </authorList>
    </citation>
    <scope>NUCLEOTIDE SEQUENCE [LARGE SCALE GENOMIC DNA]</scope>
    <source>
        <strain evidence="6 8">BIOML-A27</strain>
    </source>
</reference>
<dbReference type="Proteomes" id="UP000433928">
    <property type="component" value="Unassembled WGS sequence"/>
</dbReference>
<dbReference type="InterPro" id="IPR017900">
    <property type="entry name" value="4Fe4S_Fe_S_CS"/>
</dbReference>
<evidence type="ECO:0000313" key="8">
    <source>
        <dbReference type="Proteomes" id="UP000433928"/>
    </source>
</evidence>
<gene>
    <name evidence="5" type="ORF">ERS852510_03269</name>
    <name evidence="6" type="ORF">GAQ59_11510</name>
</gene>
<keyword evidence="3" id="KW-0411">Iron-sulfur</keyword>
<proteinExistence type="predicted"/>
<evidence type="ECO:0000256" key="1">
    <source>
        <dbReference type="ARBA" id="ARBA00022723"/>
    </source>
</evidence>
<dbReference type="GO" id="GO:0046872">
    <property type="term" value="F:metal ion binding"/>
    <property type="evidence" value="ECO:0007669"/>
    <property type="project" value="UniProtKB-KW"/>
</dbReference>
<evidence type="ECO:0000256" key="3">
    <source>
        <dbReference type="ARBA" id="ARBA00023014"/>
    </source>
</evidence>
<dbReference type="AlphaFoldDB" id="A0A174TSV5"/>
<dbReference type="Pfam" id="PF12838">
    <property type="entry name" value="Fer4_7"/>
    <property type="match status" value="1"/>
</dbReference>
<sequence length="392" mass="44881">MPRLASDRLCTGCLVCVDTCKHQAIGIIKKNGLTHVSICSDKCVNCNLCEKACPIVSPVKKNDVSQMHAFGGWCKDDALRKKAASGGAFTGIALDFFQCFENSYVIGACLENNQVRHRCISTHKDLPLLMNSKYIQSDTKGIYQYVKQLLQSNAYVLFSGTPCQIAGLYGYLRKRYDHLYTVEIICHGIPGQEALDLHLTHFKSTKIISFREKEYGQYASQHTTLEINGDTKVIARKDDLFYKIFAGWLLDRKSCSNCKYASLNRVSDITIADFWGGHYKKEQFEKGVSLLIANNEHGHNLLVKTSNLQLNPSTIKEAINSNPNLYDGFKFIQYHPLVLFPDFFRKHLSRELWLRIISNQMPHKCFWAIYKILTIIHIKLKKRFVLYKFKIK</sequence>
<name>A0A174TSV5_BACUN</name>
<evidence type="ECO:0000313" key="5">
    <source>
        <dbReference type="EMBL" id="CUQ13314.1"/>
    </source>
</evidence>
<dbReference type="Pfam" id="PF04432">
    <property type="entry name" value="FrhB_FdhB_C"/>
    <property type="match status" value="1"/>
</dbReference>
<evidence type="ECO:0000256" key="2">
    <source>
        <dbReference type="ARBA" id="ARBA00023004"/>
    </source>
</evidence>
<dbReference type="PANTHER" id="PTHR43193">
    <property type="match status" value="1"/>
</dbReference>
<keyword evidence="2" id="KW-0408">Iron</keyword>
<dbReference type="InterPro" id="IPR007525">
    <property type="entry name" value="FrhB_FdhB_C"/>
</dbReference>
<dbReference type="EMBL" id="WCUG01000008">
    <property type="protein sequence ID" value="KAB4169793.1"/>
    <property type="molecule type" value="Genomic_DNA"/>
</dbReference>
<dbReference type="PROSITE" id="PS00198">
    <property type="entry name" value="4FE4S_FER_1"/>
    <property type="match status" value="1"/>
</dbReference>
<dbReference type="RefSeq" id="WP_118067070.1">
    <property type="nucleotide sequence ID" value="NZ_CP072236.1"/>
</dbReference>
<evidence type="ECO:0000313" key="7">
    <source>
        <dbReference type="Proteomes" id="UP000095766"/>
    </source>
</evidence>
<keyword evidence="1" id="KW-0479">Metal-binding</keyword>
<dbReference type="PROSITE" id="PS51379">
    <property type="entry name" value="4FE4S_FER_2"/>
    <property type="match status" value="2"/>
</dbReference>
<dbReference type="GO" id="GO:0051536">
    <property type="term" value="F:iron-sulfur cluster binding"/>
    <property type="evidence" value="ECO:0007669"/>
    <property type="project" value="UniProtKB-KW"/>
</dbReference>
<dbReference type="Gene3D" id="3.30.70.20">
    <property type="match status" value="1"/>
</dbReference>
<feature type="domain" description="4Fe-4S ferredoxin-type" evidence="4">
    <location>
        <begin position="34"/>
        <end position="63"/>
    </location>
</feature>
<organism evidence="5 7">
    <name type="scientific">Bacteroides uniformis</name>
    <dbReference type="NCBI Taxonomy" id="820"/>
    <lineage>
        <taxon>Bacteria</taxon>
        <taxon>Pseudomonadati</taxon>
        <taxon>Bacteroidota</taxon>
        <taxon>Bacteroidia</taxon>
        <taxon>Bacteroidales</taxon>
        <taxon>Bacteroidaceae</taxon>
        <taxon>Bacteroides</taxon>
    </lineage>
</organism>